<dbReference type="Proteomes" id="UP000199024">
    <property type="component" value="Unassembled WGS sequence"/>
</dbReference>
<proteinExistence type="predicted"/>
<dbReference type="EMBL" id="FOZL01000001">
    <property type="protein sequence ID" value="SFS05899.1"/>
    <property type="molecule type" value="Genomic_DNA"/>
</dbReference>
<accession>A0A1I6LR80</accession>
<organism evidence="1 2">
    <name type="scientific">Granulicella pectinivorans</name>
    <dbReference type="NCBI Taxonomy" id="474950"/>
    <lineage>
        <taxon>Bacteria</taxon>
        <taxon>Pseudomonadati</taxon>
        <taxon>Acidobacteriota</taxon>
        <taxon>Terriglobia</taxon>
        <taxon>Terriglobales</taxon>
        <taxon>Acidobacteriaceae</taxon>
        <taxon>Granulicella</taxon>
    </lineage>
</organism>
<sequence>MKTSLNQITQAVALCAVAVLGVAGCKKTADNSLNYKSALNTYYDAHPACLWTQSKKFPTQANTSDGDKTAPFDALVDQGLLVRTTGEKKELIILSKQVTNYDLSDQGRSAWTADVNQPGYGNFCYGHWSVSSIDSTTPTTDQPGATTQVSYHYGLSGTPAWATAPETQNAFPSIRANLAPNLTGSATLSNTTGGWVVSSASGSTRAATSADGSVVE</sequence>
<reference evidence="1 2" key="1">
    <citation type="submission" date="2016-10" db="EMBL/GenBank/DDBJ databases">
        <authorList>
            <person name="de Groot N.N."/>
        </authorList>
    </citation>
    <scope>NUCLEOTIDE SEQUENCE [LARGE SCALE GENOMIC DNA]</scope>
    <source>
        <strain evidence="1 2">DSM 21001</strain>
    </source>
</reference>
<dbReference type="STRING" id="474950.SAMN05421771_1142"/>
<keyword evidence="2" id="KW-1185">Reference proteome</keyword>
<protein>
    <recommendedName>
        <fullName evidence="3">Lipoprotein</fullName>
    </recommendedName>
</protein>
<gene>
    <name evidence="1" type="ORF">SAMN05421771_1142</name>
</gene>
<evidence type="ECO:0008006" key="3">
    <source>
        <dbReference type="Google" id="ProtNLM"/>
    </source>
</evidence>
<evidence type="ECO:0000313" key="2">
    <source>
        <dbReference type="Proteomes" id="UP000199024"/>
    </source>
</evidence>
<dbReference type="AlphaFoldDB" id="A0A1I6LR80"/>
<evidence type="ECO:0000313" key="1">
    <source>
        <dbReference type="EMBL" id="SFS05899.1"/>
    </source>
</evidence>
<dbReference type="OrthoDB" id="116080at2"/>
<name>A0A1I6LR80_9BACT</name>
<dbReference type="PROSITE" id="PS51257">
    <property type="entry name" value="PROKAR_LIPOPROTEIN"/>
    <property type="match status" value="1"/>
</dbReference>
<dbReference type="RefSeq" id="WP_089837418.1">
    <property type="nucleotide sequence ID" value="NZ_FOZL01000001.1"/>
</dbReference>